<accession>A0A0F5FLZ2</accession>
<feature type="transmembrane region" description="Helical" evidence="1">
    <location>
        <begin position="257"/>
        <end position="276"/>
    </location>
</feature>
<dbReference type="EMBL" id="JZEY01000054">
    <property type="protein sequence ID" value="KKB09871.1"/>
    <property type="molecule type" value="Genomic_DNA"/>
</dbReference>
<reference evidence="3 4" key="1">
    <citation type="submission" date="2015-03" db="EMBL/GenBank/DDBJ databases">
        <authorList>
            <person name="Hassan Y."/>
            <person name="Lepp D."/>
            <person name="Li X.-Z."/>
            <person name="Zhou T."/>
        </authorList>
    </citation>
    <scope>NUCLEOTIDE SEQUENCE [LARGE SCALE GENOMIC DNA]</scope>
    <source>
        <strain evidence="3 4">IPL18</strain>
    </source>
</reference>
<dbReference type="PANTHER" id="PTHR22911:SF135">
    <property type="entry name" value="BLR4310 PROTEIN"/>
    <property type="match status" value="1"/>
</dbReference>
<evidence type="ECO:0000313" key="4">
    <source>
        <dbReference type="Proteomes" id="UP000033649"/>
    </source>
</evidence>
<evidence type="ECO:0000313" key="3">
    <source>
        <dbReference type="EMBL" id="KKB09871.1"/>
    </source>
</evidence>
<feature type="transmembrane region" description="Helical" evidence="1">
    <location>
        <begin position="94"/>
        <end position="112"/>
    </location>
</feature>
<name>A0A0F5FLZ2_9HYPH</name>
<proteinExistence type="predicted"/>
<feature type="transmembrane region" description="Helical" evidence="1">
    <location>
        <begin position="145"/>
        <end position="163"/>
    </location>
</feature>
<dbReference type="GO" id="GO:0016020">
    <property type="term" value="C:membrane"/>
    <property type="evidence" value="ECO:0007669"/>
    <property type="project" value="InterPro"/>
</dbReference>
<dbReference type="RefSeq" id="WP_046104562.1">
    <property type="nucleotide sequence ID" value="NZ_JZEY01000054.1"/>
</dbReference>
<gene>
    <name evidence="3" type="ORF">VE26_08570</name>
</gene>
<feature type="transmembrane region" description="Helical" evidence="1">
    <location>
        <begin position="69"/>
        <end position="88"/>
    </location>
</feature>
<sequence>MPIGVLLAFIAYASFSVADALIKATGPALSVFEIAFFTTSFSIIPAMVTKRGERWRDMYKLSHPYLVHLRCASAICGTACVMYAFTHIAFADVYAIGFTTPLFVTLLSVLLLREHVAAHRWALLLISFLGVILVIRPGMKELETGHYIMMIGAVLGAITTTILRHVAPRERRTSLVGLQVLYSGIFNAILMIPTFVVPTFEQLAILLGIGLLGGMGGLLLIQASKQTPANLIAPVQYSQLIWAILFGALFFGEYPDWIAIVGMLIVVGAGLANVLSEKRPIRWKPRIFFFRIGE</sequence>
<keyword evidence="1" id="KW-0472">Membrane</keyword>
<evidence type="ECO:0000256" key="1">
    <source>
        <dbReference type="SAM" id="Phobius"/>
    </source>
</evidence>
<dbReference type="InterPro" id="IPR037185">
    <property type="entry name" value="EmrE-like"/>
</dbReference>
<dbReference type="PANTHER" id="PTHR22911">
    <property type="entry name" value="ACYL-MALONYL CONDENSING ENZYME-RELATED"/>
    <property type="match status" value="1"/>
</dbReference>
<feature type="domain" description="EamA" evidence="2">
    <location>
        <begin position="3"/>
        <end position="135"/>
    </location>
</feature>
<feature type="transmembrane region" description="Helical" evidence="1">
    <location>
        <begin position="203"/>
        <end position="221"/>
    </location>
</feature>
<feature type="transmembrane region" description="Helical" evidence="1">
    <location>
        <begin position="233"/>
        <end position="251"/>
    </location>
</feature>
<feature type="transmembrane region" description="Helical" evidence="1">
    <location>
        <begin position="175"/>
        <end position="197"/>
    </location>
</feature>
<organism evidence="3 4">
    <name type="scientific">Devosia chinhatensis</name>
    <dbReference type="NCBI Taxonomy" id="429727"/>
    <lineage>
        <taxon>Bacteria</taxon>
        <taxon>Pseudomonadati</taxon>
        <taxon>Pseudomonadota</taxon>
        <taxon>Alphaproteobacteria</taxon>
        <taxon>Hyphomicrobiales</taxon>
        <taxon>Devosiaceae</taxon>
        <taxon>Devosia</taxon>
    </lineage>
</organism>
<dbReference type="InterPro" id="IPR000620">
    <property type="entry name" value="EamA_dom"/>
</dbReference>
<dbReference type="STRING" id="429727.VE26_08570"/>
<dbReference type="AlphaFoldDB" id="A0A0F5FLZ2"/>
<feature type="transmembrane region" description="Helical" evidence="1">
    <location>
        <begin position="121"/>
        <end position="139"/>
    </location>
</feature>
<keyword evidence="4" id="KW-1185">Reference proteome</keyword>
<protein>
    <recommendedName>
        <fullName evidence="2">EamA domain-containing protein</fullName>
    </recommendedName>
</protein>
<dbReference type="PATRIC" id="fig|429727.3.peg.1770"/>
<evidence type="ECO:0000259" key="2">
    <source>
        <dbReference type="Pfam" id="PF00892"/>
    </source>
</evidence>
<feature type="transmembrane region" description="Helical" evidence="1">
    <location>
        <begin position="28"/>
        <end position="48"/>
    </location>
</feature>
<dbReference type="OrthoDB" id="7818056at2"/>
<comment type="caution">
    <text evidence="3">The sequence shown here is derived from an EMBL/GenBank/DDBJ whole genome shotgun (WGS) entry which is preliminary data.</text>
</comment>
<dbReference type="Pfam" id="PF00892">
    <property type="entry name" value="EamA"/>
    <property type="match status" value="2"/>
</dbReference>
<feature type="domain" description="EamA" evidence="2">
    <location>
        <begin position="145"/>
        <end position="269"/>
    </location>
</feature>
<dbReference type="SUPFAM" id="SSF103481">
    <property type="entry name" value="Multidrug resistance efflux transporter EmrE"/>
    <property type="match status" value="2"/>
</dbReference>
<keyword evidence="1" id="KW-1133">Transmembrane helix</keyword>
<keyword evidence="1" id="KW-0812">Transmembrane</keyword>
<dbReference type="Proteomes" id="UP000033649">
    <property type="component" value="Unassembled WGS sequence"/>
</dbReference>